<feature type="domain" description="SMB" evidence="4">
    <location>
        <begin position="121"/>
        <end position="145"/>
    </location>
</feature>
<evidence type="ECO:0000313" key="5">
    <source>
        <dbReference type="EMBL" id="KAF5405111.1"/>
    </source>
</evidence>
<evidence type="ECO:0000313" key="6">
    <source>
        <dbReference type="Proteomes" id="UP000748531"/>
    </source>
</evidence>
<name>A0A8J4WKG6_9TREM</name>
<dbReference type="PROSITE" id="PS50958">
    <property type="entry name" value="SMB_2"/>
    <property type="match status" value="1"/>
</dbReference>
<dbReference type="Pfam" id="PF01033">
    <property type="entry name" value="Somatomedin_B"/>
    <property type="match status" value="1"/>
</dbReference>
<dbReference type="InterPro" id="IPR000884">
    <property type="entry name" value="TSP1_rpt"/>
</dbReference>
<dbReference type="Pfam" id="PF19028">
    <property type="entry name" value="TSP1_spondin"/>
    <property type="match status" value="1"/>
</dbReference>
<accession>A0A8J4WKG6</accession>
<dbReference type="EMBL" id="LUCH01000449">
    <property type="protein sequence ID" value="KAF5405111.1"/>
    <property type="molecule type" value="Genomic_DNA"/>
</dbReference>
<dbReference type="SUPFAM" id="SSF82895">
    <property type="entry name" value="TSP-1 type 1 repeat"/>
    <property type="match status" value="1"/>
</dbReference>
<dbReference type="PANTHER" id="PTHR20920">
    <property type="entry name" value="RPE-SPONDIN"/>
    <property type="match status" value="1"/>
</dbReference>
<keyword evidence="2" id="KW-1015">Disulfide bond</keyword>
<dbReference type="SUPFAM" id="SSF90188">
    <property type="entry name" value="Somatomedin B domain"/>
    <property type="match status" value="1"/>
</dbReference>
<protein>
    <submittedName>
        <fullName evidence="5">RPE-spondin</fullName>
    </submittedName>
</protein>
<dbReference type="InterPro" id="IPR036024">
    <property type="entry name" value="Somatomedin_B-like_dom_sf"/>
</dbReference>
<evidence type="ECO:0000256" key="3">
    <source>
        <dbReference type="ARBA" id="ARBA00023180"/>
    </source>
</evidence>
<dbReference type="OrthoDB" id="98591at2759"/>
<evidence type="ECO:0000256" key="2">
    <source>
        <dbReference type="ARBA" id="ARBA00023157"/>
    </source>
</evidence>
<dbReference type="Gene3D" id="4.10.410.20">
    <property type="match status" value="1"/>
</dbReference>
<dbReference type="InterPro" id="IPR039942">
    <property type="entry name" value="SBSPO"/>
</dbReference>
<keyword evidence="6" id="KW-1185">Reference proteome</keyword>
<dbReference type="PROSITE" id="PS50092">
    <property type="entry name" value="TSP1"/>
    <property type="match status" value="1"/>
</dbReference>
<dbReference type="AlphaFoldDB" id="A0A8J4WKG6"/>
<dbReference type="FunFam" id="2.20.100.10:FF:000019">
    <property type="entry name" value="Thrombospondin type 1 domain containing 7A"/>
    <property type="match status" value="1"/>
</dbReference>
<sequence length="440" mass="50117">MYCETIYSGLVSFQKTCNPTHACTKINMRSPQVAPRQQTVHTAVLLIVCIFLINSSLVSVQAQCRTSAGMPICCRGKQTTCVGYIQEPRKSPIPHLLSHGKTIMRPVGGLLLTQMSASKYCYCDEHCTTTNDCCPDYREICSKPIVDCEVSNWGPWTECDRQCGRGTSVRRRRVVQQAVNGGRYCPVLEESKPCQGHRCSFRRVGRSGALMVPFMYQARAEVAHLLPMKGDVLRMTRRWDMRWDVRRKLYLGRLIKQNKTEKPEPDPYCVVYEITHVNPACRTHNLLSQLIDGNKPQQRPQPETPGHFVDSYMNRPPTDTYLFDRSPHSYNGHRRARQVQMTRFGNVIPSDFSWGFSDSWAHAWMTHAALLMEGQHICVTCYAGYMREDFGFRCTGTGLLNVETRWRALRTADCQGRFRMVSIPQRACTCGKGAASFIFV</sequence>
<dbReference type="PROSITE" id="PS00524">
    <property type="entry name" value="SMB_1"/>
    <property type="match status" value="1"/>
</dbReference>
<evidence type="ECO:0000259" key="4">
    <source>
        <dbReference type="PROSITE" id="PS50958"/>
    </source>
</evidence>
<dbReference type="Proteomes" id="UP000748531">
    <property type="component" value="Unassembled WGS sequence"/>
</dbReference>
<dbReference type="InterPro" id="IPR036383">
    <property type="entry name" value="TSP1_rpt_sf"/>
</dbReference>
<keyword evidence="3" id="KW-0325">Glycoprotein</keyword>
<proteinExistence type="predicted"/>
<dbReference type="PANTHER" id="PTHR20920:SF5">
    <property type="entry name" value="SMB DOMAIN-CONTAINING PROTEIN"/>
    <property type="match status" value="1"/>
</dbReference>
<dbReference type="InterPro" id="IPR044004">
    <property type="entry name" value="TSP1_spondin_dom"/>
</dbReference>
<dbReference type="SMART" id="SM00209">
    <property type="entry name" value="TSP1"/>
    <property type="match status" value="1"/>
</dbReference>
<reference evidence="5" key="1">
    <citation type="submission" date="2019-05" db="EMBL/GenBank/DDBJ databases">
        <title>Annotation for the trematode Paragonimus heterotremus.</title>
        <authorList>
            <person name="Choi Y.-J."/>
        </authorList>
    </citation>
    <scope>NUCLEOTIDE SEQUENCE</scope>
    <source>
        <strain evidence="5">LC</strain>
    </source>
</reference>
<dbReference type="Gene3D" id="2.20.100.10">
    <property type="entry name" value="Thrombospondin type-1 (TSP1) repeat"/>
    <property type="match status" value="1"/>
</dbReference>
<gene>
    <name evidence="5" type="ORF">PHET_01353</name>
</gene>
<keyword evidence="1" id="KW-0732">Signal</keyword>
<dbReference type="InterPro" id="IPR001212">
    <property type="entry name" value="Somatomedin_B_dom"/>
</dbReference>
<organism evidence="5 6">
    <name type="scientific">Paragonimus heterotremus</name>
    <dbReference type="NCBI Taxonomy" id="100268"/>
    <lineage>
        <taxon>Eukaryota</taxon>
        <taxon>Metazoa</taxon>
        <taxon>Spiralia</taxon>
        <taxon>Lophotrochozoa</taxon>
        <taxon>Platyhelminthes</taxon>
        <taxon>Trematoda</taxon>
        <taxon>Digenea</taxon>
        <taxon>Plagiorchiida</taxon>
        <taxon>Troglotremata</taxon>
        <taxon>Troglotrematidae</taxon>
        <taxon>Paragonimus</taxon>
    </lineage>
</organism>
<evidence type="ECO:0000256" key="1">
    <source>
        <dbReference type="ARBA" id="ARBA00022729"/>
    </source>
</evidence>
<comment type="caution">
    <text evidence="5">The sequence shown here is derived from an EMBL/GenBank/DDBJ whole genome shotgun (WGS) entry which is preliminary data.</text>
</comment>